<gene>
    <name evidence="2" type="ORF">EXY23_13670</name>
</gene>
<feature type="chain" id="PRO_5020381769" evidence="1">
    <location>
        <begin position="24"/>
        <end position="209"/>
    </location>
</feature>
<dbReference type="AlphaFoldDB" id="A0A4R4DJ01"/>
<feature type="signal peptide" evidence="1">
    <location>
        <begin position="1"/>
        <end position="23"/>
    </location>
</feature>
<dbReference type="OrthoDB" id="7273827at2"/>
<dbReference type="EMBL" id="SKBM01000011">
    <property type="protein sequence ID" value="TCZ61171.1"/>
    <property type="molecule type" value="Genomic_DNA"/>
</dbReference>
<dbReference type="Gene3D" id="2.40.360.20">
    <property type="match status" value="1"/>
</dbReference>
<name>A0A4R4DJ01_9PROT</name>
<dbReference type="Proteomes" id="UP000295023">
    <property type="component" value="Unassembled WGS sequence"/>
</dbReference>
<protein>
    <submittedName>
        <fullName evidence="2">Uncharacterized protein</fullName>
    </submittedName>
</protein>
<evidence type="ECO:0000313" key="3">
    <source>
        <dbReference type="Proteomes" id="UP000295023"/>
    </source>
</evidence>
<accession>A0A4R4DJ01</accession>
<dbReference type="RefSeq" id="WP_132289985.1">
    <property type="nucleotide sequence ID" value="NZ_SKBM01000011.1"/>
</dbReference>
<organism evidence="2 3">
    <name type="scientific">Roseicella aquatilis</name>
    <dbReference type="NCBI Taxonomy" id="2527868"/>
    <lineage>
        <taxon>Bacteria</taxon>
        <taxon>Pseudomonadati</taxon>
        <taxon>Pseudomonadota</taxon>
        <taxon>Alphaproteobacteria</taxon>
        <taxon>Acetobacterales</taxon>
        <taxon>Roseomonadaceae</taxon>
        <taxon>Roseicella</taxon>
    </lineage>
</organism>
<evidence type="ECO:0000313" key="2">
    <source>
        <dbReference type="EMBL" id="TCZ61171.1"/>
    </source>
</evidence>
<reference evidence="2 3" key="1">
    <citation type="submission" date="2019-03" db="EMBL/GenBank/DDBJ databases">
        <title>Paracraurococcus aquatilis NE82 genome sequence.</title>
        <authorList>
            <person name="Zhao Y."/>
            <person name="Du Z."/>
        </authorList>
    </citation>
    <scope>NUCLEOTIDE SEQUENCE [LARGE SCALE GENOMIC DNA]</scope>
    <source>
        <strain evidence="2 3">NE82</strain>
    </source>
</reference>
<keyword evidence="3" id="KW-1185">Reference proteome</keyword>
<proteinExistence type="predicted"/>
<evidence type="ECO:0000256" key="1">
    <source>
        <dbReference type="SAM" id="SignalP"/>
    </source>
</evidence>
<sequence>MSHRTLLATGAALAALSTTPLPAAAQAGGDVWQFRCPAAGTVVEQSTGSQIKYRGEASNNPGSCMLQNGQRRLLGYWQVGEAFYRAGGREIAQRVAGPGVNAAGTQPFTFDYYTNNRTNESIHVQETWRVAGSGPLTVPAGTFDTVRVERRFQVLGSNFTFTQTVWFDRASGAPVSARVEHLNAIQGPTLVNWVANDVVAPTARAAAGR</sequence>
<keyword evidence="1" id="KW-0732">Signal</keyword>
<comment type="caution">
    <text evidence="2">The sequence shown here is derived from an EMBL/GenBank/DDBJ whole genome shotgun (WGS) entry which is preliminary data.</text>
</comment>